<keyword evidence="1" id="KW-0175">Coiled coil</keyword>
<dbReference type="SUPFAM" id="SSF52540">
    <property type="entry name" value="P-loop containing nucleoside triphosphate hydrolases"/>
    <property type="match status" value="1"/>
</dbReference>
<dbReference type="GO" id="GO:0006302">
    <property type="term" value="P:double-strand break repair"/>
    <property type="evidence" value="ECO:0007669"/>
    <property type="project" value="TreeGrafter"/>
</dbReference>
<dbReference type="PANTHER" id="PTHR32182">
    <property type="entry name" value="DNA REPLICATION AND REPAIR PROTEIN RECF"/>
    <property type="match status" value="1"/>
</dbReference>
<dbReference type="InterPro" id="IPR027417">
    <property type="entry name" value="P-loop_NTPase"/>
</dbReference>
<evidence type="ECO:0000313" key="3">
    <source>
        <dbReference type="Proteomes" id="UP000256919"/>
    </source>
</evidence>
<evidence type="ECO:0000313" key="2">
    <source>
        <dbReference type="EMBL" id="REE25874.1"/>
    </source>
</evidence>
<protein>
    <submittedName>
        <fullName evidence="2">Uncharacterized protein</fullName>
    </submittedName>
</protein>
<dbReference type="Proteomes" id="UP000256919">
    <property type="component" value="Unassembled WGS sequence"/>
</dbReference>
<dbReference type="EMBL" id="QREI01000002">
    <property type="protein sequence ID" value="REE25874.1"/>
    <property type="molecule type" value="Genomic_DNA"/>
</dbReference>
<dbReference type="Gene3D" id="3.40.50.300">
    <property type="entry name" value="P-loop containing nucleotide triphosphate hydrolases"/>
    <property type="match status" value="2"/>
</dbReference>
<dbReference type="RefSeq" id="WP_115808840.1">
    <property type="nucleotide sequence ID" value="NZ_QREI01000002.1"/>
</dbReference>
<gene>
    <name evidence="2" type="ORF">DFQ09_102465</name>
</gene>
<evidence type="ECO:0000256" key="1">
    <source>
        <dbReference type="SAM" id="Coils"/>
    </source>
</evidence>
<dbReference type="OrthoDB" id="9789562at2"/>
<keyword evidence="3" id="KW-1185">Reference proteome</keyword>
<comment type="caution">
    <text evidence="2">The sequence shown here is derived from an EMBL/GenBank/DDBJ whole genome shotgun (WGS) entry which is preliminary data.</text>
</comment>
<dbReference type="CDD" id="cd00267">
    <property type="entry name" value="ABC_ATPase"/>
    <property type="match status" value="1"/>
</dbReference>
<name>A0A3D9N4I0_9FLAO</name>
<dbReference type="GO" id="GO:0000731">
    <property type="term" value="P:DNA synthesis involved in DNA repair"/>
    <property type="evidence" value="ECO:0007669"/>
    <property type="project" value="TreeGrafter"/>
</dbReference>
<organism evidence="2 3">
    <name type="scientific">Winogradskyella pacifica</name>
    <dbReference type="NCBI Taxonomy" id="664642"/>
    <lineage>
        <taxon>Bacteria</taxon>
        <taxon>Pseudomonadati</taxon>
        <taxon>Bacteroidota</taxon>
        <taxon>Flavobacteriia</taxon>
        <taxon>Flavobacteriales</taxon>
        <taxon>Flavobacteriaceae</taxon>
        <taxon>Winogradskyella</taxon>
    </lineage>
</organism>
<dbReference type="AlphaFoldDB" id="A0A3D9N4I0"/>
<sequence length="912" mass="105583">MSNAIYHLSRLSFNQIEWITELKNKLCQNGIISDEDIQIAFEKINSTKTLSDFLYQITSTPSVENTQSLYRFYENVNLEGLYDGKEIVFSPELTIIYGKNGSGKTSFFKALKDAFYKPQKIKGNIYTPSTNPISAKFDFVKKEKHLVFQKKGTSTNFPGSELQTFNWNVGNQINSNLKFCDREILDSSLHKKDTGWSIDRYKLGYYDLLRDAVDKVSMKVALKIAEINGDYNANLQSLLNGLKSDKDEGIKKNIQNNLTDVRVLKSSFTLFSNYILEDGHADKKINIQKRATISVKELNDKIQAQKAKQVILKNIQSITAEKTHICIELNQIKNKVARIKKLKNSLDFSKLEQYQLIFEPSKNNQAFIELFKKITETALVFGYENYPEEVDKCFYCNQNLPETNKSLIKEIHSLIDNEINSEIDELEKVLEAFRKRINAVIEKETPIYEYNSIGDIYECLSNEKIELSNLHEQAFDCTTLSMIEVEIKELKNSISSIDSVWTNNDCLFDIAQSEEKIIQIQINQLEKQLLDIEKNKKKALEELNSLEDVEFCVSQKALLLSLLTLLSESSKYNLVSNNFTNIKSKISRDKGRVETELIRQNYLETFNSNLDFFELPRRERFSRPFSNPSGQSKVEAKIQVDSNTFEVSEILSEGEAKVYSFCDWLTELEYDDNKILVFDDPVNSLDQVNIYKVVDKIITLSKTYQVIVFTHHFEFYHRLIQKSLGGSPLKKGKCELCKNDTESNQCTGLNTTTNVTHKCGKYYMIEHILRPGQVVEDVMFLTLDWEQRIEVLRRNLLNGDIREADKHLRTSINNFFERYVMNDIKRQVYKNNDLIKEWRGFKQVHIDDYDILMDVHNKISGESTIHEPSPEVRTPLDVQGFILEFNKTVRAINNIRSFENPSPPRNVAEITF</sequence>
<feature type="coiled-coil region" evidence="1">
    <location>
        <begin position="416"/>
        <end position="443"/>
    </location>
</feature>
<reference evidence="2 3" key="1">
    <citation type="submission" date="2018-07" db="EMBL/GenBank/DDBJ databases">
        <title>Genomic Encyclopedia of Type Strains, Phase III (KMG-III): the genomes of soil and plant-associated and newly described type strains.</title>
        <authorList>
            <person name="Whitman W."/>
        </authorList>
    </citation>
    <scope>NUCLEOTIDE SEQUENCE [LARGE SCALE GENOMIC DNA]</scope>
    <source>
        <strain evidence="2 3">CECT 7948</strain>
    </source>
</reference>
<dbReference type="PANTHER" id="PTHR32182:SF22">
    <property type="entry name" value="ATP-DEPENDENT ENDONUCLEASE, OLD FAMILY-RELATED"/>
    <property type="match status" value="1"/>
</dbReference>
<proteinExistence type="predicted"/>
<accession>A0A3D9N4I0</accession>
<feature type="coiled-coil region" evidence="1">
    <location>
        <begin position="508"/>
        <end position="549"/>
    </location>
</feature>